<comment type="similarity">
    <text evidence="4">Belongs to the TRAFAC class dynamin-like GTPase superfamily. GB1/RHD3 GTPase family.</text>
</comment>
<protein>
    <recommendedName>
        <fullName evidence="6">GB1/RHD3-type G domain-containing protein</fullName>
    </recommendedName>
</protein>
<dbReference type="PROSITE" id="PS51715">
    <property type="entry name" value="G_GB1_RHD3"/>
    <property type="match status" value="1"/>
</dbReference>
<dbReference type="AlphaFoldDB" id="A0A9W7G965"/>
<dbReference type="Gene3D" id="1.20.58.420">
    <property type="entry name" value="AHSP"/>
    <property type="match status" value="1"/>
</dbReference>
<feature type="region of interest" description="Disordered" evidence="5">
    <location>
        <begin position="80"/>
        <end position="102"/>
    </location>
</feature>
<feature type="region of interest" description="Disordered" evidence="5">
    <location>
        <begin position="205"/>
        <end position="230"/>
    </location>
</feature>
<dbReference type="InterPro" id="IPR030386">
    <property type="entry name" value="G_GB1_RHD3_dom"/>
</dbReference>
<dbReference type="Proteomes" id="UP001165065">
    <property type="component" value="Unassembled WGS sequence"/>
</dbReference>
<dbReference type="GO" id="GO:0003924">
    <property type="term" value="F:GTPase activity"/>
    <property type="evidence" value="ECO:0007669"/>
    <property type="project" value="InterPro"/>
</dbReference>
<evidence type="ECO:0000256" key="2">
    <source>
        <dbReference type="ARBA" id="ARBA00022801"/>
    </source>
</evidence>
<evidence type="ECO:0000259" key="6">
    <source>
        <dbReference type="PROSITE" id="PS51715"/>
    </source>
</evidence>
<dbReference type="InterPro" id="IPR036543">
    <property type="entry name" value="Guanylate-bd_C_sf"/>
</dbReference>
<feature type="compositionally biased region" description="Acidic residues" evidence="5">
    <location>
        <begin position="206"/>
        <end position="218"/>
    </location>
</feature>
<dbReference type="InterPro" id="IPR015894">
    <property type="entry name" value="Guanylate-bd_N"/>
</dbReference>
<dbReference type="Pfam" id="PF02263">
    <property type="entry name" value="GBP"/>
    <property type="match status" value="1"/>
</dbReference>
<dbReference type="InterPro" id="IPR027417">
    <property type="entry name" value="P-loop_NTPase"/>
</dbReference>
<dbReference type="OrthoDB" id="7788754at2759"/>
<evidence type="ECO:0000313" key="7">
    <source>
        <dbReference type="EMBL" id="GMI40169.1"/>
    </source>
</evidence>
<dbReference type="SUPFAM" id="SSF48340">
    <property type="entry name" value="Interferon-induced guanylate-binding protein 1 (GBP1), C-terminal domain"/>
    <property type="match status" value="1"/>
</dbReference>
<dbReference type="Gene3D" id="3.40.50.300">
    <property type="entry name" value="P-loop containing nucleotide triphosphate hydrolases"/>
    <property type="match status" value="1"/>
</dbReference>
<evidence type="ECO:0000256" key="4">
    <source>
        <dbReference type="PROSITE-ProRule" id="PRU01052"/>
    </source>
</evidence>
<feature type="domain" description="GB1/RHD3-type G" evidence="6">
    <location>
        <begin position="37"/>
        <end position="339"/>
    </location>
</feature>
<accession>A0A9W7G965</accession>
<proteinExistence type="inferred from homology"/>
<name>A0A9W7G965_9STRA</name>
<keyword evidence="3" id="KW-0342">GTP-binding</keyword>
<sequence>MPPSAVQIVSIGSSDDDYSFTLDEQAMMGVLSKAPPQMKVAVVSCVGAFRTGKSALLSWFLRYLRLTSLHDEDWEDVAEALDESGEEGEKGEGGGGGKWWTKGGKLNEGEKFDWRGGQERHTTGIWMWSEPFIRLGANGTKLAVYVVDTQGLFDNETTQSLTASIFGLSTLLSSHSIYNVSGRIGEDALQHLALFAEYGRVALKAEEEEGEDEDEEEEDSRKKKRSKSPLGTPFQKIEFLVRDWQNFTIDEPSSEDDFTSMESEMNNYLMEVIRSRDASDLAETRQQISECFEKVSAYLLPHPGIPVTRKNFDGDPSKVDPTFLALLDRYVRRVFSAELSPKTIHGRTLTSSQLGSYIKAYASIFAGGSEFPEPTTLLKATASANNVNAKMVAVGKYKTEMDAAFGPGSSVFAKAEEFEQHHVACSTAALEMFDNMANFGSSGPIATVRAEALDAIKESKRVYKSLNESRNPLAGFETYVLPVVVGVASWVLRTITDLTCSSWSQTCKASSDMLGQVTTVIVVFMVIIGATKAKIIGEKIKQLKTAFEVVGGPGN</sequence>
<dbReference type="GO" id="GO:0005525">
    <property type="term" value="F:GTP binding"/>
    <property type="evidence" value="ECO:0007669"/>
    <property type="project" value="UniProtKB-KW"/>
</dbReference>
<evidence type="ECO:0000256" key="3">
    <source>
        <dbReference type="ARBA" id="ARBA00023134"/>
    </source>
</evidence>
<gene>
    <name evidence="7" type="ORF">TrCOL_g2096</name>
</gene>
<keyword evidence="2" id="KW-0378">Hydrolase</keyword>
<keyword evidence="1" id="KW-0547">Nucleotide-binding</keyword>
<reference evidence="8" key="1">
    <citation type="journal article" date="2023" name="Commun. Biol.">
        <title>Genome analysis of Parmales, the sister group of diatoms, reveals the evolutionary specialization of diatoms from phago-mixotrophs to photoautotrophs.</title>
        <authorList>
            <person name="Ban H."/>
            <person name="Sato S."/>
            <person name="Yoshikawa S."/>
            <person name="Yamada K."/>
            <person name="Nakamura Y."/>
            <person name="Ichinomiya M."/>
            <person name="Sato N."/>
            <person name="Blanc-Mathieu R."/>
            <person name="Endo H."/>
            <person name="Kuwata A."/>
            <person name="Ogata H."/>
        </authorList>
    </citation>
    <scope>NUCLEOTIDE SEQUENCE [LARGE SCALE GENOMIC DNA]</scope>
</reference>
<keyword evidence="8" id="KW-1185">Reference proteome</keyword>
<comment type="caution">
    <text evidence="7">The sequence shown here is derived from an EMBL/GenBank/DDBJ whole genome shotgun (WGS) entry which is preliminary data.</text>
</comment>
<dbReference type="EMBL" id="BRYA01000122">
    <property type="protein sequence ID" value="GMI40169.1"/>
    <property type="molecule type" value="Genomic_DNA"/>
</dbReference>
<dbReference type="PANTHER" id="PTHR10751">
    <property type="entry name" value="GUANYLATE BINDING PROTEIN"/>
    <property type="match status" value="1"/>
</dbReference>
<dbReference type="SUPFAM" id="SSF52540">
    <property type="entry name" value="P-loop containing nucleoside triphosphate hydrolases"/>
    <property type="match status" value="1"/>
</dbReference>
<evidence type="ECO:0000256" key="5">
    <source>
        <dbReference type="SAM" id="MobiDB-lite"/>
    </source>
</evidence>
<evidence type="ECO:0000313" key="8">
    <source>
        <dbReference type="Proteomes" id="UP001165065"/>
    </source>
</evidence>
<evidence type="ECO:0000256" key="1">
    <source>
        <dbReference type="ARBA" id="ARBA00022741"/>
    </source>
</evidence>
<organism evidence="7 8">
    <name type="scientific">Triparma columacea</name>
    <dbReference type="NCBI Taxonomy" id="722753"/>
    <lineage>
        <taxon>Eukaryota</taxon>
        <taxon>Sar</taxon>
        <taxon>Stramenopiles</taxon>
        <taxon>Ochrophyta</taxon>
        <taxon>Bolidophyceae</taxon>
        <taxon>Parmales</taxon>
        <taxon>Triparmaceae</taxon>
        <taxon>Triparma</taxon>
    </lineage>
</organism>